<dbReference type="Proteomes" id="UP000680750">
    <property type="component" value="Chromosome"/>
</dbReference>
<accession>A0A810KVR5</accession>
<name>A0A810KVR5_9ACTN</name>
<evidence type="ECO:0008006" key="3">
    <source>
        <dbReference type="Google" id="ProtNLM"/>
    </source>
</evidence>
<dbReference type="KEGG" id="aser:Asera_05470"/>
<evidence type="ECO:0000313" key="2">
    <source>
        <dbReference type="Proteomes" id="UP000680750"/>
    </source>
</evidence>
<dbReference type="EMBL" id="AP023354">
    <property type="protein sequence ID" value="BCJ26439.1"/>
    <property type="molecule type" value="Genomic_DNA"/>
</dbReference>
<reference evidence="1" key="1">
    <citation type="submission" date="2020-08" db="EMBL/GenBank/DDBJ databases">
        <title>Whole genome shotgun sequence of Actinocatenispora sera NBRC 101916.</title>
        <authorList>
            <person name="Komaki H."/>
            <person name="Tamura T."/>
        </authorList>
    </citation>
    <scope>NUCLEOTIDE SEQUENCE</scope>
    <source>
        <strain evidence="1">NBRC 101916</strain>
    </source>
</reference>
<protein>
    <recommendedName>
        <fullName evidence="3">Aminoglycoside phosphotransferase domain-containing protein</fullName>
    </recommendedName>
</protein>
<proteinExistence type="predicted"/>
<evidence type="ECO:0000313" key="1">
    <source>
        <dbReference type="EMBL" id="BCJ26439.1"/>
    </source>
</evidence>
<sequence length="72" mass="7851">MRAAVPGFDRLVAGTYRRLRTLPVRPGGLLHGDLCLPNVLIGSNLYDPLGRDGHFAWCVRVLADPGITALLR</sequence>
<organism evidence="1 2">
    <name type="scientific">Actinocatenispora sera</name>
    <dbReference type="NCBI Taxonomy" id="390989"/>
    <lineage>
        <taxon>Bacteria</taxon>
        <taxon>Bacillati</taxon>
        <taxon>Actinomycetota</taxon>
        <taxon>Actinomycetes</taxon>
        <taxon>Micromonosporales</taxon>
        <taxon>Micromonosporaceae</taxon>
        <taxon>Actinocatenispora</taxon>
    </lineage>
</organism>
<keyword evidence="2" id="KW-1185">Reference proteome</keyword>
<gene>
    <name evidence="1" type="ORF">Asera_05470</name>
</gene>
<dbReference type="AlphaFoldDB" id="A0A810KVR5"/>